<name>A0A815Z2Y0_9BILA</name>
<evidence type="ECO:0000313" key="1">
    <source>
        <dbReference type="EMBL" id="CAF1579350.1"/>
    </source>
</evidence>
<comment type="caution">
    <text evidence="1">The sequence shown here is derived from an EMBL/GenBank/DDBJ whole genome shotgun (WGS) entry which is preliminary data.</text>
</comment>
<protein>
    <submittedName>
        <fullName evidence="1">Uncharacterized protein</fullName>
    </submittedName>
</protein>
<dbReference type="Proteomes" id="UP000663877">
    <property type="component" value="Unassembled WGS sequence"/>
</dbReference>
<proteinExistence type="predicted"/>
<organism evidence="1 4">
    <name type="scientific">Adineta steineri</name>
    <dbReference type="NCBI Taxonomy" id="433720"/>
    <lineage>
        <taxon>Eukaryota</taxon>
        <taxon>Metazoa</taxon>
        <taxon>Spiralia</taxon>
        <taxon>Gnathifera</taxon>
        <taxon>Rotifera</taxon>
        <taxon>Eurotatoria</taxon>
        <taxon>Bdelloidea</taxon>
        <taxon>Adinetida</taxon>
        <taxon>Adinetidae</taxon>
        <taxon>Adineta</taxon>
    </lineage>
</organism>
<evidence type="ECO:0000313" key="4">
    <source>
        <dbReference type="Proteomes" id="UP000663877"/>
    </source>
</evidence>
<dbReference type="Proteomes" id="UP000663832">
    <property type="component" value="Unassembled WGS sequence"/>
</dbReference>
<reference evidence="1" key="1">
    <citation type="submission" date="2021-02" db="EMBL/GenBank/DDBJ databases">
        <authorList>
            <person name="Nowell W R."/>
        </authorList>
    </citation>
    <scope>NUCLEOTIDE SEQUENCE</scope>
</reference>
<dbReference type="AlphaFoldDB" id="A0A815Z2Y0"/>
<accession>A0A815Z2Y0</accession>
<dbReference type="EMBL" id="CAJNOM010006950">
    <property type="protein sequence ID" value="CAF1673025.1"/>
    <property type="molecule type" value="Genomic_DNA"/>
</dbReference>
<evidence type="ECO:0000313" key="2">
    <source>
        <dbReference type="EMBL" id="CAF1673025.1"/>
    </source>
</evidence>
<keyword evidence="3" id="KW-1185">Reference proteome</keyword>
<gene>
    <name evidence="1" type="ORF">BJG266_LOCUS48539</name>
    <name evidence="2" type="ORF">QVE165_LOCUS65612</name>
</gene>
<dbReference type="OrthoDB" id="10008287at2759"/>
<evidence type="ECO:0000313" key="3">
    <source>
        <dbReference type="Proteomes" id="UP000663832"/>
    </source>
</evidence>
<dbReference type="EMBL" id="CAJNOI010006526">
    <property type="protein sequence ID" value="CAF1579350.1"/>
    <property type="molecule type" value="Genomic_DNA"/>
</dbReference>
<sequence>MSSTNNFDINKFSSKDNKYHLPLIYNIDEEGYYYGSYHDHSFQLTGFFQARTSEDMLKQAYESFTMCMEGEKKFPYNIDDIENVVVFDIIKCEHEEEEELADNVKHEGKGFNEIIEALNQ</sequence>